<dbReference type="GO" id="GO:0000166">
    <property type="term" value="F:nucleotide binding"/>
    <property type="evidence" value="ECO:0007669"/>
    <property type="project" value="InterPro"/>
</dbReference>
<dbReference type="Gene3D" id="1.10.150.20">
    <property type="entry name" value="5' to 3' exonuclease, C-terminal subdomain"/>
    <property type="match status" value="1"/>
</dbReference>
<gene>
    <name evidence="2" type="ORF">SAMN05443999_1184</name>
</gene>
<dbReference type="Proteomes" id="UP000199582">
    <property type="component" value="Unassembled WGS sequence"/>
</dbReference>
<reference evidence="2 3" key="1">
    <citation type="submission" date="2016-10" db="EMBL/GenBank/DDBJ databases">
        <authorList>
            <person name="de Groot N.N."/>
        </authorList>
    </citation>
    <scope>NUCLEOTIDE SEQUENCE [LARGE SCALE GENOMIC DNA]</scope>
    <source>
        <strain evidence="2 3">DSM 100674</strain>
    </source>
</reference>
<dbReference type="Pfam" id="PF14520">
    <property type="entry name" value="HHH_5"/>
    <property type="match status" value="1"/>
</dbReference>
<dbReference type="RefSeq" id="WP_175544820.1">
    <property type="nucleotide sequence ID" value="NZ_FOAG01000018.1"/>
</dbReference>
<evidence type="ECO:0000313" key="2">
    <source>
        <dbReference type="EMBL" id="SEM27187.1"/>
    </source>
</evidence>
<protein>
    <submittedName>
        <fullName evidence="2">Helix-hairpin-helix domain-containing protein</fullName>
    </submittedName>
</protein>
<dbReference type="InterPro" id="IPR010995">
    <property type="entry name" value="DNA_repair_Rad51/TF_NusA_a-hlx"/>
</dbReference>
<organism evidence="2 3">
    <name type="scientific">Roseovarius azorensis</name>
    <dbReference type="NCBI Taxonomy" id="1287727"/>
    <lineage>
        <taxon>Bacteria</taxon>
        <taxon>Pseudomonadati</taxon>
        <taxon>Pseudomonadota</taxon>
        <taxon>Alphaproteobacteria</taxon>
        <taxon>Rhodobacterales</taxon>
        <taxon>Roseobacteraceae</taxon>
        <taxon>Roseovarius</taxon>
    </lineage>
</organism>
<evidence type="ECO:0000313" key="3">
    <source>
        <dbReference type="Proteomes" id="UP000199582"/>
    </source>
</evidence>
<feature type="region of interest" description="Disordered" evidence="1">
    <location>
        <begin position="57"/>
        <end position="133"/>
    </location>
</feature>
<proteinExistence type="predicted"/>
<feature type="compositionally biased region" description="Low complexity" evidence="1">
    <location>
        <begin position="59"/>
        <end position="69"/>
    </location>
</feature>
<sequence length="133" mass="13692">MAPIDNIRGIGPATLAGLAEIGVTSTKALAASDVARLTRVRGISAARAETYIAAAKQMSAGTAAPSADPAPDDGGRPVVKPKKSKADKKSGKKKKTTKAKAADKARVSVKKTKETKKKKADKAKAKNGKKAKK</sequence>
<dbReference type="SUPFAM" id="SSF47794">
    <property type="entry name" value="Rad51 N-terminal domain-like"/>
    <property type="match status" value="1"/>
</dbReference>
<evidence type="ECO:0000256" key="1">
    <source>
        <dbReference type="SAM" id="MobiDB-lite"/>
    </source>
</evidence>
<feature type="compositionally biased region" description="Basic residues" evidence="1">
    <location>
        <begin position="79"/>
        <end position="98"/>
    </location>
</feature>
<name>A0A1H7X1S9_9RHOB</name>
<dbReference type="EMBL" id="FOAG01000018">
    <property type="protein sequence ID" value="SEM27187.1"/>
    <property type="molecule type" value="Genomic_DNA"/>
</dbReference>
<accession>A0A1H7X1S9</accession>
<keyword evidence="3" id="KW-1185">Reference proteome</keyword>
<feature type="compositionally biased region" description="Basic residues" evidence="1">
    <location>
        <begin position="107"/>
        <end position="133"/>
    </location>
</feature>
<dbReference type="AlphaFoldDB" id="A0A1H7X1S9"/>